<dbReference type="EnsemblPlants" id="Zm00001eb335610_T001">
    <property type="protein sequence ID" value="Zm00001eb335610_P001"/>
    <property type="gene ID" value="Zm00001eb335610"/>
</dbReference>
<dbReference type="Proteomes" id="UP000007305">
    <property type="component" value="Chromosome 8"/>
</dbReference>
<accession>A0A804QK75</accession>
<evidence type="ECO:0000256" key="1">
    <source>
        <dbReference type="SAM" id="SignalP"/>
    </source>
</evidence>
<reference evidence="2" key="2">
    <citation type="submission" date="2019-07" db="EMBL/GenBank/DDBJ databases">
        <authorList>
            <person name="Seetharam A."/>
            <person name="Woodhouse M."/>
            <person name="Cannon E."/>
        </authorList>
    </citation>
    <scope>NUCLEOTIDE SEQUENCE [LARGE SCALE GENOMIC DNA]</scope>
    <source>
        <strain evidence="2">cv. B73</strain>
    </source>
</reference>
<reference evidence="2" key="3">
    <citation type="submission" date="2021-05" db="UniProtKB">
        <authorList>
            <consortium name="EnsemblPlants"/>
        </authorList>
    </citation>
    <scope>IDENTIFICATION</scope>
    <source>
        <strain evidence="2">cv. B73</strain>
    </source>
</reference>
<feature type="signal peptide" evidence="1">
    <location>
        <begin position="1"/>
        <end position="21"/>
    </location>
</feature>
<dbReference type="InParanoid" id="A0A804QK75"/>
<organism evidence="2 3">
    <name type="scientific">Zea mays</name>
    <name type="common">Maize</name>
    <dbReference type="NCBI Taxonomy" id="4577"/>
    <lineage>
        <taxon>Eukaryota</taxon>
        <taxon>Viridiplantae</taxon>
        <taxon>Streptophyta</taxon>
        <taxon>Embryophyta</taxon>
        <taxon>Tracheophyta</taxon>
        <taxon>Spermatophyta</taxon>
        <taxon>Magnoliopsida</taxon>
        <taxon>Liliopsida</taxon>
        <taxon>Poales</taxon>
        <taxon>Poaceae</taxon>
        <taxon>PACMAD clade</taxon>
        <taxon>Panicoideae</taxon>
        <taxon>Andropogonodae</taxon>
        <taxon>Andropogoneae</taxon>
        <taxon>Tripsacinae</taxon>
        <taxon>Zea</taxon>
    </lineage>
</organism>
<dbReference type="AlphaFoldDB" id="A0A804QK75"/>
<dbReference type="Gramene" id="Zm00001eb335610_T001">
    <property type="protein sequence ID" value="Zm00001eb335610_P001"/>
    <property type="gene ID" value="Zm00001eb335610"/>
</dbReference>
<evidence type="ECO:0000313" key="2">
    <source>
        <dbReference type="EnsemblPlants" id="Zm00001eb335610_P001"/>
    </source>
</evidence>
<protein>
    <submittedName>
        <fullName evidence="2">Uncharacterized protein</fullName>
    </submittedName>
</protein>
<evidence type="ECO:0000313" key="3">
    <source>
        <dbReference type="Proteomes" id="UP000007305"/>
    </source>
</evidence>
<name>A0A804QK75_MAIZE</name>
<keyword evidence="3" id="KW-1185">Reference proteome</keyword>
<proteinExistence type="predicted"/>
<sequence length="145" mass="15029">MAFGGGGGLLLLLLQRPVGSGVRVRRRLLLRAGVHGAAPHVVGRLAARLGAGSRRARGVAVAVAVAVVVATVALRRPARAVLVRRGMKVGLIGGGRAEAGVDPETHSWTRGGGWWLVLVPPRPLPDCLVADMRCVLVTAKCTAML</sequence>
<keyword evidence="1" id="KW-0732">Signal</keyword>
<feature type="chain" id="PRO_5032437568" evidence="1">
    <location>
        <begin position="22"/>
        <end position="145"/>
    </location>
</feature>
<reference evidence="3" key="1">
    <citation type="journal article" date="2009" name="Science">
        <title>The B73 maize genome: complexity, diversity, and dynamics.</title>
        <authorList>
            <person name="Schnable P.S."/>
            <person name="Ware D."/>
            <person name="Fulton R.S."/>
            <person name="Stein J.C."/>
            <person name="Wei F."/>
            <person name="Pasternak S."/>
            <person name="Liang C."/>
            <person name="Zhang J."/>
            <person name="Fulton L."/>
            <person name="Graves T.A."/>
            <person name="Minx P."/>
            <person name="Reily A.D."/>
            <person name="Courtney L."/>
            <person name="Kruchowski S.S."/>
            <person name="Tomlinson C."/>
            <person name="Strong C."/>
            <person name="Delehaunty K."/>
            <person name="Fronick C."/>
            <person name="Courtney B."/>
            <person name="Rock S.M."/>
            <person name="Belter E."/>
            <person name="Du F."/>
            <person name="Kim K."/>
            <person name="Abbott R.M."/>
            <person name="Cotton M."/>
            <person name="Levy A."/>
            <person name="Marchetto P."/>
            <person name="Ochoa K."/>
            <person name="Jackson S.M."/>
            <person name="Gillam B."/>
            <person name="Chen W."/>
            <person name="Yan L."/>
            <person name="Higginbotham J."/>
            <person name="Cardenas M."/>
            <person name="Waligorski J."/>
            <person name="Applebaum E."/>
            <person name="Phelps L."/>
            <person name="Falcone J."/>
            <person name="Kanchi K."/>
            <person name="Thane T."/>
            <person name="Scimone A."/>
            <person name="Thane N."/>
            <person name="Henke J."/>
            <person name="Wang T."/>
            <person name="Ruppert J."/>
            <person name="Shah N."/>
            <person name="Rotter K."/>
            <person name="Hodges J."/>
            <person name="Ingenthron E."/>
            <person name="Cordes M."/>
            <person name="Kohlberg S."/>
            <person name="Sgro J."/>
            <person name="Delgado B."/>
            <person name="Mead K."/>
            <person name="Chinwalla A."/>
            <person name="Leonard S."/>
            <person name="Crouse K."/>
            <person name="Collura K."/>
            <person name="Kudrna D."/>
            <person name="Currie J."/>
            <person name="He R."/>
            <person name="Angelova A."/>
            <person name="Rajasekar S."/>
            <person name="Mueller T."/>
            <person name="Lomeli R."/>
            <person name="Scara G."/>
            <person name="Ko A."/>
            <person name="Delaney K."/>
            <person name="Wissotski M."/>
            <person name="Lopez G."/>
            <person name="Campos D."/>
            <person name="Braidotti M."/>
            <person name="Ashley E."/>
            <person name="Golser W."/>
            <person name="Kim H."/>
            <person name="Lee S."/>
            <person name="Lin J."/>
            <person name="Dujmic Z."/>
            <person name="Kim W."/>
            <person name="Talag J."/>
            <person name="Zuccolo A."/>
            <person name="Fan C."/>
            <person name="Sebastian A."/>
            <person name="Kramer M."/>
            <person name="Spiegel L."/>
            <person name="Nascimento L."/>
            <person name="Zutavern T."/>
            <person name="Miller B."/>
            <person name="Ambroise C."/>
            <person name="Muller S."/>
            <person name="Spooner W."/>
            <person name="Narechania A."/>
            <person name="Ren L."/>
            <person name="Wei S."/>
            <person name="Kumari S."/>
            <person name="Faga B."/>
            <person name="Levy M.J."/>
            <person name="McMahan L."/>
            <person name="Van Buren P."/>
            <person name="Vaughn M.W."/>
            <person name="Ying K."/>
            <person name="Yeh C.-T."/>
            <person name="Emrich S.J."/>
            <person name="Jia Y."/>
            <person name="Kalyanaraman A."/>
            <person name="Hsia A.-P."/>
            <person name="Barbazuk W.B."/>
            <person name="Baucom R.S."/>
            <person name="Brutnell T.P."/>
            <person name="Carpita N.C."/>
            <person name="Chaparro C."/>
            <person name="Chia J.-M."/>
            <person name="Deragon J.-M."/>
            <person name="Estill J.C."/>
            <person name="Fu Y."/>
            <person name="Jeddeloh J.A."/>
            <person name="Han Y."/>
            <person name="Lee H."/>
            <person name="Li P."/>
            <person name="Lisch D.R."/>
            <person name="Liu S."/>
            <person name="Liu Z."/>
            <person name="Nagel D.H."/>
            <person name="McCann M.C."/>
            <person name="SanMiguel P."/>
            <person name="Myers A.M."/>
            <person name="Nettleton D."/>
            <person name="Nguyen J."/>
            <person name="Penning B.W."/>
            <person name="Ponnala L."/>
            <person name="Schneider K.L."/>
            <person name="Schwartz D.C."/>
            <person name="Sharma A."/>
            <person name="Soderlund C."/>
            <person name="Springer N.M."/>
            <person name="Sun Q."/>
            <person name="Wang H."/>
            <person name="Waterman M."/>
            <person name="Westerman R."/>
            <person name="Wolfgruber T.K."/>
            <person name="Yang L."/>
            <person name="Yu Y."/>
            <person name="Zhang L."/>
            <person name="Zhou S."/>
            <person name="Zhu Q."/>
            <person name="Bennetzen J.L."/>
            <person name="Dawe R.K."/>
            <person name="Jiang J."/>
            <person name="Jiang N."/>
            <person name="Presting G.G."/>
            <person name="Wessler S.R."/>
            <person name="Aluru S."/>
            <person name="Martienssen R.A."/>
            <person name="Clifton S.W."/>
            <person name="McCombie W.R."/>
            <person name="Wing R.A."/>
            <person name="Wilson R.K."/>
        </authorList>
    </citation>
    <scope>NUCLEOTIDE SEQUENCE [LARGE SCALE GENOMIC DNA]</scope>
    <source>
        <strain evidence="3">cv. B73</strain>
    </source>
</reference>